<feature type="domain" description="TF-B3" evidence="7">
    <location>
        <begin position="451"/>
        <end position="547"/>
    </location>
</feature>
<evidence type="ECO:0000256" key="3">
    <source>
        <dbReference type="ARBA" id="ARBA00023125"/>
    </source>
</evidence>
<dbReference type="PANTHER" id="PTHR31391">
    <property type="entry name" value="B3 DOMAIN-CONTAINING PROTEIN OS11G0197600-RELATED"/>
    <property type="match status" value="1"/>
</dbReference>
<evidence type="ECO:0000313" key="8">
    <source>
        <dbReference type="EMBL" id="KAG2547431.1"/>
    </source>
</evidence>
<dbReference type="PANTHER" id="PTHR31391:SF167">
    <property type="entry name" value="TF-B3 DOMAIN-CONTAINING PROTEIN"/>
    <property type="match status" value="1"/>
</dbReference>
<name>A0A8T0NBT7_PANVG</name>
<evidence type="ECO:0000256" key="4">
    <source>
        <dbReference type="ARBA" id="ARBA00023163"/>
    </source>
</evidence>
<keyword evidence="4" id="KW-0804">Transcription</keyword>
<dbReference type="InterPro" id="IPR003340">
    <property type="entry name" value="B3_DNA-bd"/>
</dbReference>
<dbReference type="InterPro" id="IPR015300">
    <property type="entry name" value="DNA-bd_pseudobarrel_sf"/>
</dbReference>
<evidence type="ECO:0000256" key="1">
    <source>
        <dbReference type="ARBA" id="ARBA00004123"/>
    </source>
</evidence>
<dbReference type="GO" id="GO:0003677">
    <property type="term" value="F:DNA binding"/>
    <property type="evidence" value="ECO:0007669"/>
    <property type="project" value="UniProtKB-KW"/>
</dbReference>
<feature type="domain" description="TF-B3" evidence="7">
    <location>
        <begin position="255"/>
        <end position="353"/>
    </location>
</feature>
<evidence type="ECO:0000313" key="9">
    <source>
        <dbReference type="Proteomes" id="UP000823388"/>
    </source>
</evidence>
<dbReference type="Pfam" id="PF02362">
    <property type="entry name" value="B3"/>
    <property type="match status" value="3"/>
</dbReference>
<dbReference type="SMART" id="SM01019">
    <property type="entry name" value="B3"/>
    <property type="match status" value="3"/>
</dbReference>
<comment type="subcellular location">
    <subcellularLocation>
        <location evidence="1">Nucleus</location>
    </subcellularLocation>
</comment>
<keyword evidence="5" id="KW-0539">Nucleus</keyword>
<evidence type="ECO:0000259" key="7">
    <source>
        <dbReference type="PROSITE" id="PS50863"/>
    </source>
</evidence>
<dbReference type="EMBL" id="CM029053">
    <property type="protein sequence ID" value="KAG2547431.1"/>
    <property type="molecule type" value="Genomic_DNA"/>
</dbReference>
<dbReference type="Proteomes" id="UP000823388">
    <property type="component" value="Chromosome 9K"/>
</dbReference>
<dbReference type="GO" id="GO:0005634">
    <property type="term" value="C:nucleus"/>
    <property type="evidence" value="ECO:0007669"/>
    <property type="project" value="UniProtKB-SubCell"/>
</dbReference>
<dbReference type="Gene3D" id="2.40.330.10">
    <property type="entry name" value="DNA-binding pseudobarrel domain"/>
    <property type="match status" value="3"/>
</dbReference>
<gene>
    <name evidence="8" type="ORF">PVAP13_9KG100600</name>
</gene>
<feature type="region of interest" description="Disordered" evidence="6">
    <location>
        <begin position="361"/>
        <end position="415"/>
    </location>
</feature>
<dbReference type="InterPro" id="IPR044837">
    <property type="entry name" value="REM16-like"/>
</dbReference>
<feature type="compositionally biased region" description="Polar residues" evidence="6">
    <location>
        <begin position="372"/>
        <end position="381"/>
    </location>
</feature>
<protein>
    <recommendedName>
        <fullName evidence="7">TF-B3 domain-containing protein</fullName>
    </recommendedName>
</protein>
<evidence type="ECO:0000256" key="2">
    <source>
        <dbReference type="ARBA" id="ARBA00023015"/>
    </source>
</evidence>
<accession>A0A8T0NBT7</accession>
<comment type="caution">
    <text evidence="8">The sequence shown here is derived from an EMBL/GenBank/DDBJ whole genome shotgun (WGS) entry which is preliminary data.</text>
</comment>
<proteinExistence type="predicted"/>
<feature type="compositionally biased region" description="Basic and acidic residues" evidence="6">
    <location>
        <begin position="172"/>
        <end position="188"/>
    </location>
</feature>
<feature type="region of interest" description="Disordered" evidence="6">
    <location>
        <begin position="167"/>
        <end position="202"/>
    </location>
</feature>
<dbReference type="AlphaFoldDB" id="A0A8T0NBT7"/>
<organism evidence="8 9">
    <name type="scientific">Panicum virgatum</name>
    <name type="common">Blackwell switchgrass</name>
    <dbReference type="NCBI Taxonomy" id="38727"/>
    <lineage>
        <taxon>Eukaryota</taxon>
        <taxon>Viridiplantae</taxon>
        <taxon>Streptophyta</taxon>
        <taxon>Embryophyta</taxon>
        <taxon>Tracheophyta</taxon>
        <taxon>Spermatophyta</taxon>
        <taxon>Magnoliopsida</taxon>
        <taxon>Liliopsida</taxon>
        <taxon>Poales</taxon>
        <taxon>Poaceae</taxon>
        <taxon>PACMAD clade</taxon>
        <taxon>Panicoideae</taxon>
        <taxon>Panicodae</taxon>
        <taxon>Paniceae</taxon>
        <taxon>Panicinae</taxon>
        <taxon>Panicum</taxon>
        <taxon>Panicum sect. Hiantes</taxon>
    </lineage>
</organism>
<dbReference type="SUPFAM" id="SSF101936">
    <property type="entry name" value="DNA-binding pseudobarrel domain"/>
    <property type="match status" value="3"/>
</dbReference>
<reference evidence="8" key="1">
    <citation type="submission" date="2020-05" db="EMBL/GenBank/DDBJ databases">
        <title>WGS assembly of Panicum virgatum.</title>
        <authorList>
            <person name="Lovell J.T."/>
            <person name="Jenkins J."/>
            <person name="Shu S."/>
            <person name="Juenger T.E."/>
            <person name="Schmutz J."/>
        </authorList>
    </citation>
    <scope>NUCLEOTIDE SEQUENCE</scope>
    <source>
        <strain evidence="8">AP13</strain>
    </source>
</reference>
<dbReference type="PROSITE" id="PS50863">
    <property type="entry name" value="B3"/>
    <property type="match status" value="3"/>
</dbReference>
<dbReference type="CDD" id="cd10017">
    <property type="entry name" value="B3_DNA"/>
    <property type="match status" value="3"/>
</dbReference>
<keyword evidence="9" id="KW-1185">Reference proteome</keyword>
<keyword evidence="2" id="KW-0805">Transcription regulation</keyword>
<keyword evidence="3" id="KW-0238">DNA-binding</keyword>
<evidence type="ECO:0000256" key="6">
    <source>
        <dbReference type="SAM" id="MobiDB-lite"/>
    </source>
</evidence>
<dbReference type="OrthoDB" id="660291at2759"/>
<evidence type="ECO:0000256" key="5">
    <source>
        <dbReference type="ARBA" id="ARBA00023242"/>
    </source>
</evidence>
<sequence>MHISVVMARNGASRMKKPCDCCKRYLDHLDGKNQSMSCFLRHMTANFKHSMVMPNRFLKKFAIKLSGTIKLVSPNGSVYDVEVTKRFNKVVLRHGWGDFVDAHYIEENNFLLFRHVENSTFEVLILDSDGCEKVFSCAGIKNTRSVQDKIVDSVYISRSSFHDTTESSASERLVRSEKGGSSHREKPAKIVATSSSSESSGEDSLSEYESFWSDDLQTNPGPDYVLSRGSYLSGAQEERVMALLQEIQPESTVYIAVMRKCHIVKPGPYLAIPKAYAAHFLHDRTNVTLQRPGKSKKWHPRFYQRKDKRMYMLRGQWLDFVRDNHVQVEDICILVPAEVGRRFMFTVYLLRATATHSRGGTSFQRVGPFHGRSSTKMASTVHTKEESSDDNVSSQSDMDEASHKYLKSNSGGPSEAPYIVSSKSCLSRSQKKIVEEKVRAIQSEVPIYVAIMKKMNADVTYRYHIMELGIRFAAPHLPHRGQTVLLQCMKKVWETKMVVRSGTRRWFLMGGWATFVRDNGLRVGDICLFELKKKGELTMKVHIISREQF</sequence>
<feature type="domain" description="TF-B3" evidence="7">
    <location>
        <begin position="36"/>
        <end position="129"/>
    </location>
</feature>